<dbReference type="InterPro" id="IPR038396">
    <property type="entry name" value="SpoIIAA-like_sf"/>
</dbReference>
<dbReference type="STRING" id="1763537.ULVI_01100"/>
<dbReference type="AlphaFoldDB" id="A0A167K6W8"/>
<organism evidence="1 2">
    <name type="scientific">Cochleicola gelatinilyticus</name>
    <dbReference type="NCBI Taxonomy" id="1763537"/>
    <lineage>
        <taxon>Bacteria</taxon>
        <taxon>Pseudomonadati</taxon>
        <taxon>Bacteroidota</taxon>
        <taxon>Flavobacteriia</taxon>
        <taxon>Flavobacteriales</taxon>
        <taxon>Flavobacteriaceae</taxon>
        <taxon>Cochleicola</taxon>
    </lineage>
</organism>
<evidence type="ECO:0000313" key="2">
    <source>
        <dbReference type="Proteomes" id="UP000077013"/>
    </source>
</evidence>
<dbReference type="Gene3D" id="3.40.50.10600">
    <property type="entry name" value="SpoIIaa-like domains"/>
    <property type="match status" value="1"/>
</dbReference>
<comment type="caution">
    <text evidence="1">The sequence shown here is derived from an EMBL/GenBank/DDBJ whole genome shotgun (WGS) entry which is preliminary data.</text>
</comment>
<dbReference type="Pfam" id="PF11964">
    <property type="entry name" value="SpoIIAA-like"/>
    <property type="match status" value="1"/>
</dbReference>
<sequence length="124" mass="14322">MFSHINDLPNDILGITIFGKTTKADYNLLNPIMKAHKEKNETIKMFVDLKDFEYTAGAFWEDFKFSINYLEAISAIALVTKKEWIEKAMEAFGALVPNLKMEGFQENEREKALAWLKNLELAEK</sequence>
<dbReference type="OrthoDB" id="1447828at2"/>
<evidence type="ECO:0008006" key="3">
    <source>
        <dbReference type="Google" id="ProtNLM"/>
    </source>
</evidence>
<proteinExistence type="predicted"/>
<name>A0A167K6W8_9FLAO</name>
<keyword evidence="2" id="KW-1185">Reference proteome</keyword>
<dbReference type="Proteomes" id="UP000077013">
    <property type="component" value="Unassembled WGS sequence"/>
</dbReference>
<dbReference type="EMBL" id="LRXL01000012">
    <property type="protein sequence ID" value="OAB81450.1"/>
    <property type="molecule type" value="Genomic_DNA"/>
</dbReference>
<dbReference type="InterPro" id="IPR021866">
    <property type="entry name" value="SpoIIAA-like"/>
</dbReference>
<accession>A0A167K6W8</accession>
<dbReference type="SUPFAM" id="SSF52091">
    <property type="entry name" value="SpoIIaa-like"/>
    <property type="match status" value="1"/>
</dbReference>
<gene>
    <name evidence="1" type="ORF">ULVI_01100</name>
</gene>
<evidence type="ECO:0000313" key="1">
    <source>
        <dbReference type="EMBL" id="OAB81450.1"/>
    </source>
</evidence>
<dbReference type="RefSeq" id="WP_068588626.1">
    <property type="nucleotide sequence ID" value="NZ_LRXL01000012.1"/>
</dbReference>
<dbReference type="InterPro" id="IPR036513">
    <property type="entry name" value="STAS_dom_sf"/>
</dbReference>
<reference evidence="1 2" key="1">
    <citation type="submission" date="2016-02" db="EMBL/GenBank/DDBJ databases">
        <title>Ulvibacter sp. LPB0005, isolated from Thais luteostoma.</title>
        <authorList>
            <person name="Shin S.-K."/>
            <person name="Yi H."/>
        </authorList>
    </citation>
    <scope>NUCLEOTIDE SEQUENCE [LARGE SCALE GENOMIC DNA]</scope>
    <source>
        <strain evidence="1 2">LPB0005</strain>
    </source>
</reference>
<protein>
    <recommendedName>
        <fullName evidence="3">STAS/SEC14 domain-containing protein</fullName>
    </recommendedName>
</protein>